<keyword evidence="1" id="KW-0175">Coiled coil</keyword>
<sequence length="539" mass="61482">MPPRIPPQHQASTLEVRNRRHDRRSSTDNWKRHLRQLVTIALHRTIVLAALLSSESPASSADFCLLLLAKVSSADRTQWKRYRHHRALQTTWSKFSVHSNTHQHNPSKMHFSKLCNIFRRKANVADALEPDRPRNDGSLQLDDASFRGNEEVAEVQNAETPLTLLRNEQNQSTEPSNVDTSALRRSLRDQTSCVPLFWPEGDRTPSAMQFCVPSRSSSSLPASLSSTSIPQHLFCDFSLTIDDGDNSSPGAISRTDSPVRDSKLHGSNTIRCHPAILDNAPPFERWSPPPAVKASSSRAGRDAQETTDLRRQASILEIRSDLLTARLRQTGQDLENMTCARDVTRQMFKECNEVRLQAENRCRAWSRKHRKMCSGLETVLRANNAMEQELSNPERDHTICESREAALQDRIDILLHSRWRGNSYLRRRLIETNDRNNILVGAHYQQGVALDLLQKRNVTLQRNVEDSEQKIATLETQSVMANEAREVDTEALQLAEKEVYQLSERLREAETALRNTSTHLRHVTQEKEKLASLLHYTRK</sequence>
<keyword evidence="4" id="KW-1185">Reference proteome</keyword>
<feature type="compositionally biased region" description="Polar residues" evidence="2">
    <location>
        <begin position="166"/>
        <end position="180"/>
    </location>
</feature>
<feature type="compositionally biased region" description="Polar residues" evidence="2">
    <location>
        <begin position="246"/>
        <end position="256"/>
    </location>
</feature>
<evidence type="ECO:0000313" key="4">
    <source>
        <dbReference type="Proteomes" id="UP000016933"/>
    </source>
</evidence>
<proteinExistence type="predicted"/>
<organism evidence="3 4">
    <name type="scientific">Dothistroma septosporum (strain NZE10 / CBS 128990)</name>
    <name type="common">Red band needle blight fungus</name>
    <name type="synonym">Mycosphaerella pini</name>
    <dbReference type="NCBI Taxonomy" id="675120"/>
    <lineage>
        <taxon>Eukaryota</taxon>
        <taxon>Fungi</taxon>
        <taxon>Dikarya</taxon>
        <taxon>Ascomycota</taxon>
        <taxon>Pezizomycotina</taxon>
        <taxon>Dothideomycetes</taxon>
        <taxon>Dothideomycetidae</taxon>
        <taxon>Mycosphaerellales</taxon>
        <taxon>Mycosphaerellaceae</taxon>
        <taxon>Dothistroma</taxon>
    </lineage>
</organism>
<feature type="region of interest" description="Disordered" evidence="2">
    <location>
        <begin position="246"/>
        <end position="265"/>
    </location>
</feature>
<evidence type="ECO:0000313" key="3">
    <source>
        <dbReference type="EMBL" id="EME45378.1"/>
    </source>
</evidence>
<dbReference type="HOGENOM" id="CLU_505285_0_0_1"/>
<gene>
    <name evidence="3" type="ORF">DOTSEDRAFT_33894</name>
</gene>
<evidence type="ECO:0000256" key="2">
    <source>
        <dbReference type="SAM" id="MobiDB-lite"/>
    </source>
</evidence>
<accession>N1PR10</accession>
<reference evidence="4" key="1">
    <citation type="journal article" date="2012" name="PLoS Genet.">
        <title>The genomes of the fungal plant pathogens Cladosporium fulvum and Dothistroma septosporum reveal adaptation to different hosts and lifestyles but also signatures of common ancestry.</title>
        <authorList>
            <person name="de Wit P.J.G.M."/>
            <person name="van der Burgt A."/>
            <person name="Oekmen B."/>
            <person name="Stergiopoulos I."/>
            <person name="Abd-Elsalam K.A."/>
            <person name="Aerts A.L."/>
            <person name="Bahkali A.H."/>
            <person name="Beenen H.G."/>
            <person name="Chettri P."/>
            <person name="Cox M.P."/>
            <person name="Datema E."/>
            <person name="de Vries R.P."/>
            <person name="Dhillon B."/>
            <person name="Ganley A.R."/>
            <person name="Griffiths S.A."/>
            <person name="Guo Y."/>
            <person name="Hamelin R.C."/>
            <person name="Henrissat B."/>
            <person name="Kabir M.S."/>
            <person name="Jashni M.K."/>
            <person name="Kema G."/>
            <person name="Klaubauf S."/>
            <person name="Lapidus A."/>
            <person name="Levasseur A."/>
            <person name="Lindquist E."/>
            <person name="Mehrabi R."/>
            <person name="Ohm R.A."/>
            <person name="Owen T.J."/>
            <person name="Salamov A."/>
            <person name="Schwelm A."/>
            <person name="Schijlen E."/>
            <person name="Sun H."/>
            <person name="van den Burg H.A."/>
            <person name="van Ham R.C.H.J."/>
            <person name="Zhang S."/>
            <person name="Goodwin S.B."/>
            <person name="Grigoriev I.V."/>
            <person name="Collemare J."/>
            <person name="Bradshaw R.E."/>
        </authorList>
    </citation>
    <scope>NUCLEOTIDE SEQUENCE [LARGE SCALE GENOMIC DNA]</scope>
    <source>
        <strain evidence="4">NZE10 / CBS 128990</strain>
    </source>
</reference>
<evidence type="ECO:0000256" key="1">
    <source>
        <dbReference type="SAM" id="Coils"/>
    </source>
</evidence>
<feature type="region of interest" description="Disordered" evidence="2">
    <location>
        <begin position="164"/>
        <end position="185"/>
    </location>
</feature>
<protein>
    <submittedName>
        <fullName evidence="3">Uncharacterized protein</fullName>
    </submittedName>
</protein>
<dbReference type="AlphaFoldDB" id="N1PR10"/>
<feature type="coiled-coil region" evidence="1">
    <location>
        <begin position="450"/>
        <end position="512"/>
    </location>
</feature>
<dbReference type="OrthoDB" id="10499322at2759"/>
<dbReference type="EMBL" id="KB446538">
    <property type="protein sequence ID" value="EME45378.1"/>
    <property type="molecule type" value="Genomic_DNA"/>
</dbReference>
<reference evidence="3 4" key="2">
    <citation type="journal article" date="2012" name="PLoS Pathog.">
        <title>Diverse lifestyles and strategies of plant pathogenesis encoded in the genomes of eighteen Dothideomycetes fungi.</title>
        <authorList>
            <person name="Ohm R.A."/>
            <person name="Feau N."/>
            <person name="Henrissat B."/>
            <person name="Schoch C.L."/>
            <person name="Horwitz B.A."/>
            <person name="Barry K.W."/>
            <person name="Condon B.J."/>
            <person name="Copeland A.C."/>
            <person name="Dhillon B."/>
            <person name="Glaser F."/>
            <person name="Hesse C.N."/>
            <person name="Kosti I."/>
            <person name="LaButti K."/>
            <person name="Lindquist E.A."/>
            <person name="Lucas S."/>
            <person name="Salamov A.A."/>
            <person name="Bradshaw R.E."/>
            <person name="Ciuffetti L."/>
            <person name="Hamelin R.C."/>
            <person name="Kema G.H.J."/>
            <person name="Lawrence C."/>
            <person name="Scott J.A."/>
            <person name="Spatafora J.W."/>
            <person name="Turgeon B.G."/>
            <person name="de Wit P.J.G.M."/>
            <person name="Zhong S."/>
            <person name="Goodwin S.B."/>
            <person name="Grigoriev I.V."/>
        </authorList>
    </citation>
    <scope>NUCLEOTIDE SEQUENCE [LARGE SCALE GENOMIC DNA]</scope>
    <source>
        <strain evidence="4">NZE10 / CBS 128990</strain>
    </source>
</reference>
<name>N1PR10_DOTSN</name>
<dbReference type="Proteomes" id="UP000016933">
    <property type="component" value="Unassembled WGS sequence"/>
</dbReference>
<feature type="region of interest" description="Disordered" evidence="2">
    <location>
        <begin position="281"/>
        <end position="307"/>
    </location>
</feature>
<feature type="region of interest" description="Disordered" evidence="2">
    <location>
        <begin position="1"/>
        <end position="28"/>
    </location>
</feature>